<dbReference type="Proteomes" id="UP000249016">
    <property type="component" value="Unassembled WGS sequence"/>
</dbReference>
<dbReference type="EMBL" id="QLII01000003">
    <property type="protein sequence ID" value="RAI72976.1"/>
    <property type="molecule type" value="Genomic_DNA"/>
</dbReference>
<keyword evidence="2" id="KW-1185">Reference proteome</keyword>
<protein>
    <submittedName>
        <fullName evidence="1">Uncharacterized protein</fullName>
    </submittedName>
</protein>
<evidence type="ECO:0000313" key="2">
    <source>
        <dbReference type="Proteomes" id="UP000249016"/>
    </source>
</evidence>
<dbReference type="AlphaFoldDB" id="A0A327NG98"/>
<proteinExistence type="predicted"/>
<accession>A0A327NG98</accession>
<organism evidence="1 2">
    <name type="scientific">Spirosoma telluris</name>
    <dbReference type="NCBI Taxonomy" id="2183553"/>
    <lineage>
        <taxon>Bacteria</taxon>
        <taxon>Pseudomonadati</taxon>
        <taxon>Bacteroidota</taxon>
        <taxon>Cytophagia</taxon>
        <taxon>Cytophagales</taxon>
        <taxon>Cytophagaceae</taxon>
        <taxon>Spirosoma</taxon>
    </lineage>
</organism>
<name>A0A327NG98_9BACT</name>
<dbReference type="OrthoDB" id="1400303at2"/>
<dbReference type="RefSeq" id="WP_111351111.1">
    <property type="nucleotide sequence ID" value="NZ_QLII01000003.1"/>
</dbReference>
<comment type="caution">
    <text evidence="1">The sequence shown here is derived from an EMBL/GenBank/DDBJ whole genome shotgun (WGS) entry which is preliminary data.</text>
</comment>
<evidence type="ECO:0000313" key="1">
    <source>
        <dbReference type="EMBL" id="RAI72976.1"/>
    </source>
</evidence>
<gene>
    <name evidence="1" type="ORF">HMF3257_38275</name>
</gene>
<sequence>MNEKQQRIHEGLKSLGIDLEVFYQEGIAIYHGNSPLKAHYLAHTAREIDSMIRDTFSTDTTKKALEKKLKVNKDDRKGLIASILASLGIEQETPFARKWHDVSNNFAEIAHRNSRSKEPRIAQEGMEIWDAYEDILDELVGNYYSLKRVVDNGFNFTNLTAKDQGGNLKVHDIIDRLPFLFNISAIKFYFFRNLESDIWLIPLHEKGFFSPQSIQPQFRLNDQLNIPNWIEGQYLIKVAKQNVGAGNEEITKVLNEIVTAYLLSNDEGGHAASNSIAAMYVAELICLLPENGYLLPNKLSFLENQILRQSLLNDTIVRDYLGIMIQYGSKQLLERILISLLTPLKLASSEEDLSFLDDETFTFIESARNYQSPIREYNLYHLFTHTVAIRTLLGDPFIDRLIKITIEFYKQEPSFFDQYEIGQVDYHADVNHYSGSPFKTLIQVTFALLNADIDRSMPFAATLLDSGATILQKLFLELLTRNFSQLKDLFLSYSSLLLNNIDLIEGLKSIFNTHRDDFSAEEVAQLTGQIDNLLSGNDWYSAHFSEEEVRRFRALTILSFLKPFEPTFAEIVHPYTQKWTAELPPPPSITDESFPFYQELVFPEFNTLSYGEVVQLLQSETNNAYQEATLASRLLEDVQDEPYKYFTDLTPVHSLKPVFRNAILSAVKGMTYANTFTYWVELIEFVKQSIQAESFTSENQQNYQFIVEVSHLFIEKTTHDETAVSLELTAEIIQINLSLLPSLKPELVSTQGLQNKIWSIRYYAVLHSLLTASLRWGRNRLKEEPARFYPAVKETLTELLQTQDSIELHYVLGKFFRNLSYLDFDWYLQVIPELFPESDPLWYSTFSAYLTHTPYLYLDVFKRLEGEYYRAIQNPQFVENADLVYTLLEHAVMFHLHFRENEDETSLVDKIIQDCNPRIIRALVHYLLSDRFPRSVLPENDGKIRSLWSAIYQQVINLEDSDDKQHILGALGNLVKHMATLNEQVFEWLDSSFEHEKNGLNTLTFFEALLLHLERDPESVGRLLLLYSNHVNEHTHYIYGIEKLTVLVHYLYKKGYRAIADQLCDQFGRKGFNDFDHIFSENHKR</sequence>
<reference evidence="1 2" key="1">
    <citation type="submission" date="2018-06" db="EMBL/GenBank/DDBJ databases">
        <title>Spirosoma sp. HMF3257 Genome sequencing and assembly.</title>
        <authorList>
            <person name="Kang H."/>
            <person name="Cha I."/>
            <person name="Kim H."/>
            <person name="Kang J."/>
            <person name="Joh K."/>
        </authorList>
    </citation>
    <scope>NUCLEOTIDE SEQUENCE [LARGE SCALE GENOMIC DNA]</scope>
    <source>
        <strain evidence="1 2">HMF3257</strain>
    </source>
</reference>